<dbReference type="EMBL" id="AKCV02000015">
    <property type="protein sequence ID" value="TMS58642.1"/>
    <property type="molecule type" value="Genomic_DNA"/>
</dbReference>
<name>A0ACD3SR63_9BURK</name>
<dbReference type="Proteomes" id="UP000004277">
    <property type="component" value="Unassembled WGS sequence"/>
</dbReference>
<keyword evidence="2" id="KW-1185">Reference proteome</keyword>
<gene>
    <name evidence="1" type="ORF">MW7_007970</name>
</gene>
<organism evidence="1 2">
    <name type="scientific">Imbroritus primus</name>
    <dbReference type="NCBI Taxonomy" id="3058603"/>
    <lineage>
        <taxon>Bacteria</taxon>
        <taxon>Pseudomonadati</taxon>
        <taxon>Pseudomonadota</taxon>
        <taxon>Betaproteobacteria</taxon>
        <taxon>Burkholderiales</taxon>
        <taxon>Burkholderiaceae</taxon>
        <taxon>Imbroritus</taxon>
    </lineage>
</organism>
<accession>A0ACD3SR63</accession>
<sequence length="135" mass="14913">MKHLFTHDLSVRWGDMDAQQHINNSVFFRYVEDARVAWLMALTNGWRGLDGQASVVVHTAMTFLQPVHYPARLRLTLRGGNAGRSSFDTTVTIQPLDAHGEPGAAVAEGTAKIVWCDQSTGKSMPLPEIVRARLA</sequence>
<evidence type="ECO:0000313" key="1">
    <source>
        <dbReference type="EMBL" id="TMS58642.1"/>
    </source>
</evidence>
<proteinExistence type="predicted"/>
<protein>
    <submittedName>
        <fullName evidence="1">Acyl-CoA thioesterase</fullName>
    </submittedName>
</protein>
<reference evidence="1" key="1">
    <citation type="submission" date="2019-05" db="EMBL/GenBank/DDBJ databases">
        <title>Revised genome assembly of Burkholderiaceae (previously Ralstonia) sp. PBA.</title>
        <authorList>
            <person name="Gan H.M."/>
        </authorList>
    </citation>
    <scope>NUCLEOTIDE SEQUENCE</scope>
    <source>
        <strain evidence="1">PBA</strain>
    </source>
</reference>
<comment type="caution">
    <text evidence="1">The sequence shown here is derived from an EMBL/GenBank/DDBJ whole genome shotgun (WGS) entry which is preliminary data.</text>
</comment>
<evidence type="ECO:0000313" key="2">
    <source>
        <dbReference type="Proteomes" id="UP000004277"/>
    </source>
</evidence>